<dbReference type="Proteomes" id="UP001638806">
    <property type="component" value="Unassembled WGS sequence"/>
</dbReference>
<reference evidence="1" key="1">
    <citation type="submission" date="2024-12" db="EMBL/GenBank/DDBJ databases">
        <title>Comparative genomics and development of molecular markers within Purpureocillium lilacinum and among Purpureocillium species.</title>
        <authorList>
            <person name="Yeh Z.-Y."/>
            <person name="Ni N.-T."/>
            <person name="Lo P.-H."/>
            <person name="Mushyakhwo K."/>
            <person name="Lin C.-F."/>
            <person name="Nai Y.-S."/>
        </authorList>
    </citation>
    <scope>NUCLEOTIDE SEQUENCE</scope>
    <source>
        <strain evidence="1">NCHU-NPUST-175</strain>
    </source>
</reference>
<gene>
    <name evidence="1" type="ORF">ACCO45_003642</name>
</gene>
<dbReference type="EMBL" id="JBGNUJ010000003">
    <property type="protein sequence ID" value="KAL3962119.1"/>
    <property type="molecule type" value="Genomic_DNA"/>
</dbReference>
<keyword evidence="2" id="KW-1185">Reference proteome</keyword>
<name>A0ACC4E0H2_PURLI</name>
<evidence type="ECO:0000313" key="1">
    <source>
        <dbReference type="EMBL" id="KAL3962119.1"/>
    </source>
</evidence>
<proteinExistence type="predicted"/>
<comment type="caution">
    <text evidence="1">The sequence shown here is derived from an EMBL/GenBank/DDBJ whole genome shotgun (WGS) entry which is preliminary data.</text>
</comment>
<organism evidence="1 2">
    <name type="scientific">Purpureocillium lilacinum</name>
    <name type="common">Paecilomyces lilacinus</name>
    <dbReference type="NCBI Taxonomy" id="33203"/>
    <lineage>
        <taxon>Eukaryota</taxon>
        <taxon>Fungi</taxon>
        <taxon>Dikarya</taxon>
        <taxon>Ascomycota</taxon>
        <taxon>Pezizomycotina</taxon>
        <taxon>Sordariomycetes</taxon>
        <taxon>Hypocreomycetidae</taxon>
        <taxon>Hypocreales</taxon>
        <taxon>Ophiocordycipitaceae</taxon>
        <taxon>Purpureocillium</taxon>
    </lineage>
</organism>
<accession>A0ACC4E0H2</accession>
<evidence type="ECO:0000313" key="2">
    <source>
        <dbReference type="Proteomes" id="UP001638806"/>
    </source>
</evidence>
<sequence>MPRYSNPGYLARDALARALPEGHVPRAPLPPGQPPLEAFHHSGPGVAGGASGANQRVWRGLLLPQGTNNAHLNGPRPARAGTTGLGAASPPQRSQPRGSSRLPAHPAPASAADLLPPRVDDHGSSSHPDSPVGIQSRTSAASPRARLSATSLPLLPARDAGG</sequence>
<protein>
    <submittedName>
        <fullName evidence="1">Uncharacterized protein</fullName>
    </submittedName>
</protein>